<evidence type="ECO:0000313" key="8">
    <source>
        <dbReference type="EMBL" id="NLW35559.1"/>
    </source>
</evidence>
<dbReference type="InterPro" id="IPR050638">
    <property type="entry name" value="AA-Vitamin_Transporters"/>
</dbReference>
<dbReference type="STRING" id="909663.GCA_000512235_01717"/>
<evidence type="ECO:0000256" key="5">
    <source>
        <dbReference type="ARBA" id="ARBA00023136"/>
    </source>
</evidence>
<dbReference type="SUPFAM" id="SSF103481">
    <property type="entry name" value="Multidrug resistance efflux transporter EmrE"/>
    <property type="match status" value="2"/>
</dbReference>
<dbReference type="PANTHER" id="PTHR32322">
    <property type="entry name" value="INNER MEMBRANE TRANSPORTER"/>
    <property type="match status" value="1"/>
</dbReference>
<proteinExistence type="predicted"/>
<comment type="subcellular location">
    <subcellularLocation>
        <location evidence="1">Cell membrane</location>
        <topology evidence="1">Multi-pass membrane protein</topology>
    </subcellularLocation>
</comment>
<feature type="transmembrane region" description="Helical" evidence="6">
    <location>
        <begin position="96"/>
        <end position="116"/>
    </location>
</feature>
<evidence type="ECO:0000313" key="9">
    <source>
        <dbReference type="Proteomes" id="UP000777265"/>
    </source>
</evidence>
<dbReference type="InterPro" id="IPR037185">
    <property type="entry name" value="EmrE-like"/>
</dbReference>
<dbReference type="InterPro" id="IPR000620">
    <property type="entry name" value="EamA_dom"/>
</dbReference>
<feature type="transmembrane region" description="Helical" evidence="6">
    <location>
        <begin position="151"/>
        <end position="170"/>
    </location>
</feature>
<dbReference type="PANTHER" id="PTHR32322:SF18">
    <property type="entry name" value="S-ADENOSYLMETHIONINE_S-ADENOSYLHOMOCYSTEINE TRANSPORTER"/>
    <property type="match status" value="1"/>
</dbReference>
<evidence type="ECO:0000256" key="1">
    <source>
        <dbReference type="ARBA" id="ARBA00004651"/>
    </source>
</evidence>
<gene>
    <name evidence="8" type="ORF">GXY80_08795</name>
</gene>
<evidence type="ECO:0000259" key="7">
    <source>
        <dbReference type="Pfam" id="PF00892"/>
    </source>
</evidence>
<feature type="domain" description="EamA" evidence="7">
    <location>
        <begin position="151"/>
        <end position="286"/>
    </location>
</feature>
<comment type="caution">
    <text evidence="8">The sequence shown here is derived from an EMBL/GenBank/DDBJ whole genome shotgun (WGS) entry which is preliminary data.</text>
</comment>
<organism evidence="8 9">
    <name type="scientific">Syntrophorhabdus aromaticivorans</name>
    <dbReference type="NCBI Taxonomy" id="328301"/>
    <lineage>
        <taxon>Bacteria</taxon>
        <taxon>Pseudomonadati</taxon>
        <taxon>Thermodesulfobacteriota</taxon>
        <taxon>Syntrophorhabdia</taxon>
        <taxon>Syntrophorhabdales</taxon>
        <taxon>Syntrophorhabdaceae</taxon>
        <taxon>Syntrophorhabdus</taxon>
    </lineage>
</organism>
<keyword evidence="3 6" id="KW-0812">Transmembrane</keyword>
<dbReference type="AlphaFoldDB" id="A0A351U1Y0"/>
<feature type="transmembrane region" description="Helical" evidence="6">
    <location>
        <begin position="35"/>
        <end position="54"/>
    </location>
</feature>
<accession>A0A351U1Y0</accession>
<feature type="transmembrane region" description="Helical" evidence="6">
    <location>
        <begin position="246"/>
        <end position="263"/>
    </location>
</feature>
<keyword evidence="5 6" id="KW-0472">Membrane</keyword>
<name>A0A351U1Y0_9BACT</name>
<feature type="transmembrane region" description="Helical" evidence="6">
    <location>
        <begin position="269"/>
        <end position="286"/>
    </location>
</feature>
<keyword evidence="2" id="KW-1003">Cell membrane</keyword>
<feature type="transmembrane region" description="Helical" evidence="6">
    <location>
        <begin position="66"/>
        <end position="84"/>
    </location>
</feature>
<feature type="transmembrane region" description="Helical" evidence="6">
    <location>
        <begin position="182"/>
        <end position="202"/>
    </location>
</feature>
<feature type="transmembrane region" description="Helical" evidence="6">
    <location>
        <begin position="214"/>
        <end position="234"/>
    </location>
</feature>
<reference evidence="8" key="2">
    <citation type="submission" date="2020-01" db="EMBL/GenBank/DDBJ databases">
        <authorList>
            <person name="Campanaro S."/>
        </authorList>
    </citation>
    <scope>NUCLEOTIDE SEQUENCE</scope>
    <source>
        <strain evidence="8">AS06rmzACSIP_7</strain>
    </source>
</reference>
<feature type="transmembrane region" description="Helical" evidence="6">
    <location>
        <begin position="123"/>
        <end position="145"/>
    </location>
</feature>
<feature type="transmembrane region" description="Helical" evidence="6">
    <location>
        <begin position="9"/>
        <end position="29"/>
    </location>
</feature>
<keyword evidence="4 6" id="KW-1133">Transmembrane helix</keyword>
<evidence type="ECO:0000256" key="2">
    <source>
        <dbReference type="ARBA" id="ARBA00022475"/>
    </source>
</evidence>
<dbReference type="Proteomes" id="UP000777265">
    <property type="component" value="Unassembled WGS sequence"/>
</dbReference>
<reference evidence="8" key="1">
    <citation type="journal article" date="2020" name="Biotechnol. Biofuels">
        <title>New insights from the biogas microbiome by comprehensive genome-resolved metagenomics of nearly 1600 species originating from multiple anaerobic digesters.</title>
        <authorList>
            <person name="Campanaro S."/>
            <person name="Treu L."/>
            <person name="Rodriguez-R L.M."/>
            <person name="Kovalovszki A."/>
            <person name="Ziels R.M."/>
            <person name="Maus I."/>
            <person name="Zhu X."/>
            <person name="Kougias P.G."/>
            <person name="Basile A."/>
            <person name="Luo G."/>
            <person name="Schluter A."/>
            <person name="Konstantinidis K.T."/>
            <person name="Angelidaki I."/>
        </authorList>
    </citation>
    <scope>NUCLEOTIDE SEQUENCE</scope>
    <source>
        <strain evidence="8">AS06rmzACSIP_7</strain>
    </source>
</reference>
<sequence length="289" mass="32218">MEKERVSDVFLLCVAAIWGVNFVAVKFLLTEVSPVNLIFFRFFFGSILLFLLLFFFEDVKMPARDLLHVAFLGLVGITLYQFLFTYALKSTSVTNVSIIINSAPLYGGVLSSLLGFEKFNGKRALGAIAGFFGVFIIITKGNFFLDTGDTTGNLLAVGASFLWALYTILSKPLLDRHSPLKVTTFSMIIGSILFLPFIPFYSDPGEYVRLSVTGWVILVCTVIFSVVVAFFLWYRAVSRIGPSRTIIYQYAIPVFAAVFAWLLLGERIYFSQVAGAAIVFSSIWLARRS</sequence>
<evidence type="ECO:0000256" key="4">
    <source>
        <dbReference type="ARBA" id="ARBA00022989"/>
    </source>
</evidence>
<dbReference type="EMBL" id="JAAYEE010000140">
    <property type="protein sequence ID" value="NLW35559.1"/>
    <property type="molecule type" value="Genomic_DNA"/>
</dbReference>
<evidence type="ECO:0000256" key="3">
    <source>
        <dbReference type="ARBA" id="ARBA00022692"/>
    </source>
</evidence>
<protein>
    <submittedName>
        <fullName evidence="8">DMT family transporter</fullName>
    </submittedName>
</protein>
<evidence type="ECO:0000256" key="6">
    <source>
        <dbReference type="SAM" id="Phobius"/>
    </source>
</evidence>
<dbReference type="GO" id="GO:0005886">
    <property type="term" value="C:plasma membrane"/>
    <property type="evidence" value="ECO:0007669"/>
    <property type="project" value="UniProtKB-SubCell"/>
</dbReference>
<feature type="domain" description="EamA" evidence="7">
    <location>
        <begin position="8"/>
        <end position="138"/>
    </location>
</feature>
<dbReference type="Pfam" id="PF00892">
    <property type="entry name" value="EamA"/>
    <property type="match status" value="2"/>
</dbReference>